<keyword evidence="3" id="KW-1185">Reference proteome</keyword>
<keyword evidence="1" id="KW-1133">Transmembrane helix</keyword>
<keyword evidence="1" id="KW-0812">Transmembrane</keyword>
<evidence type="ECO:0000256" key="1">
    <source>
        <dbReference type="SAM" id="Phobius"/>
    </source>
</evidence>
<feature type="transmembrane region" description="Helical" evidence="1">
    <location>
        <begin position="57"/>
        <end position="77"/>
    </location>
</feature>
<feature type="transmembrane region" description="Helical" evidence="1">
    <location>
        <begin position="89"/>
        <end position="111"/>
    </location>
</feature>
<feature type="transmembrane region" description="Helical" evidence="1">
    <location>
        <begin position="16"/>
        <end position="36"/>
    </location>
</feature>
<dbReference type="KEGG" id="dya:Dyak_GE29147"/>
<name>A0A0R1DXF1_DROYA</name>
<proteinExistence type="predicted"/>
<organism evidence="2 3">
    <name type="scientific">Drosophila yakuba</name>
    <name type="common">Fruit fly</name>
    <dbReference type="NCBI Taxonomy" id="7245"/>
    <lineage>
        <taxon>Eukaryota</taxon>
        <taxon>Metazoa</taxon>
        <taxon>Ecdysozoa</taxon>
        <taxon>Arthropoda</taxon>
        <taxon>Hexapoda</taxon>
        <taxon>Insecta</taxon>
        <taxon>Pterygota</taxon>
        <taxon>Neoptera</taxon>
        <taxon>Endopterygota</taxon>
        <taxon>Diptera</taxon>
        <taxon>Brachycera</taxon>
        <taxon>Muscomorpha</taxon>
        <taxon>Ephydroidea</taxon>
        <taxon>Drosophilidae</taxon>
        <taxon>Drosophila</taxon>
        <taxon>Sophophora</taxon>
    </lineage>
</organism>
<accession>A0A0R1DXF1</accession>
<reference evidence="2 3" key="1">
    <citation type="journal article" date="2007" name="Nature">
        <title>Evolution of genes and genomes on the Drosophila phylogeny.</title>
        <authorList>
            <consortium name="Drosophila 12 Genomes Consortium"/>
            <person name="Clark A.G."/>
            <person name="Eisen M.B."/>
            <person name="Smith D.R."/>
            <person name="Bergman C.M."/>
            <person name="Oliver B."/>
            <person name="Markow T.A."/>
            <person name="Kaufman T.C."/>
            <person name="Kellis M."/>
            <person name="Gelbart W."/>
            <person name="Iyer V.N."/>
            <person name="Pollard D.A."/>
            <person name="Sackton T.B."/>
            <person name="Larracuente A.M."/>
            <person name="Singh N.D."/>
            <person name="Abad J.P."/>
            <person name="Abt D.N."/>
            <person name="Adryan B."/>
            <person name="Aguade M."/>
            <person name="Akashi H."/>
            <person name="Anderson W.W."/>
            <person name="Aquadro C.F."/>
            <person name="Ardell D.H."/>
            <person name="Arguello R."/>
            <person name="Artieri C.G."/>
            <person name="Barbash D.A."/>
            <person name="Barker D."/>
            <person name="Barsanti P."/>
            <person name="Batterham P."/>
            <person name="Batzoglou S."/>
            <person name="Begun D."/>
            <person name="Bhutkar A."/>
            <person name="Blanco E."/>
            <person name="Bosak S.A."/>
            <person name="Bradley R.K."/>
            <person name="Brand A.D."/>
            <person name="Brent M.R."/>
            <person name="Brooks A.N."/>
            <person name="Brown R.H."/>
            <person name="Butlin R.K."/>
            <person name="Caggese C."/>
            <person name="Calvi B.R."/>
            <person name="Bernardo de Carvalho A."/>
            <person name="Caspi A."/>
            <person name="Castrezana S."/>
            <person name="Celniker S.E."/>
            <person name="Chang J.L."/>
            <person name="Chapple C."/>
            <person name="Chatterji S."/>
            <person name="Chinwalla A."/>
            <person name="Civetta A."/>
            <person name="Clifton S.W."/>
            <person name="Comeron J.M."/>
            <person name="Costello J.C."/>
            <person name="Coyne J.A."/>
            <person name="Daub J."/>
            <person name="David R.G."/>
            <person name="Delcher A.L."/>
            <person name="Delehaunty K."/>
            <person name="Do C.B."/>
            <person name="Ebling H."/>
            <person name="Edwards K."/>
            <person name="Eickbush T."/>
            <person name="Evans J.D."/>
            <person name="Filipski A."/>
            <person name="Findeiss S."/>
            <person name="Freyhult E."/>
            <person name="Fulton L."/>
            <person name="Fulton R."/>
            <person name="Garcia A.C."/>
            <person name="Gardiner A."/>
            <person name="Garfield D.A."/>
            <person name="Garvin B.E."/>
            <person name="Gibson G."/>
            <person name="Gilbert D."/>
            <person name="Gnerre S."/>
            <person name="Godfrey J."/>
            <person name="Good R."/>
            <person name="Gotea V."/>
            <person name="Gravely B."/>
            <person name="Greenberg A.J."/>
            <person name="Griffiths-Jones S."/>
            <person name="Gross S."/>
            <person name="Guigo R."/>
            <person name="Gustafson E.A."/>
            <person name="Haerty W."/>
            <person name="Hahn M.W."/>
            <person name="Halligan D.L."/>
            <person name="Halpern A.L."/>
            <person name="Halter G.M."/>
            <person name="Han M.V."/>
            <person name="Heger A."/>
            <person name="Hillier L."/>
            <person name="Hinrichs A.S."/>
            <person name="Holmes I."/>
            <person name="Hoskins R.A."/>
            <person name="Hubisz M.J."/>
            <person name="Hultmark D."/>
            <person name="Huntley M.A."/>
            <person name="Jaffe D.B."/>
            <person name="Jagadeeshan S."/>
            <person name="Jeck W.R."/>
            <person name="Johnson J."/>
            <person name="Jones C.D."/>
            <person name="Jordan W.C."/>
            <person name="Karpen G.H."/>
            <person name="Kataoka E."/>
            <person name="Keightley P.D."/>
            <person name="Kheradpour P."/>
            <person name="Kirkness E.F."/>
            <person name="Koerich L.B."/>
            <person name="Kristiansen K."/>
            <person name="Kudrna D."/>
            <person name="Kulathinal R.J."/>
            <person name="Kumar S."/>
            <person name="Kwok R."/>
            <person name="Lander E."/>
            <person name="Langley C.H."/>
            <person name="Lapoint R."/>
            <person name="Lazzaro B.P."/>
            <person name="Lee S.J."/>
            <person name="Levesque L."/>
            <person name="Li R."/>
            <person name="Lin C.F."/>
            <person name="Lin M.F."/>
            <person name="Lindblad-Toh K."/>
            <person name="Llopart A."/>
            <person name="Long M."/>
            <person name="Low L."/>
            <person name="Lozovsky E."/>
            <person name="Lu J."/>
            <person name="Luo M."/>
            <person name="Machado C.A."/>
            <person name="Makalowski W."/>
            <person name="Marzo M."/>
            <person name="Matsuda M."/>
            <person name="Matzkin L."/>
            <person name="McAllister B."/>
            <person name="McBride C.S."/>
            <person name="McKernan B."/>
            <person name="McKernan K."/>
            <person name="Mendez-Lago M."/>
            <person name="Minx P."/>
            <person name="Mollenhauer M.U."/>
            <person name="Montooth K."/>
            <person name="Mount S.M."/>
            <person name="Mu X."/>
            <person name="Myers E."/>
            <person name="Negre B."/>
            <person name="Newfeld S."/>
            <person name="Nielsen R."/>
            <person name="Noor M.A."/>
            <person name="O'Grady P."/>
            <person name="Pachter L."/>
            <person name="Papaceit M."/>
            <person name="Parisi M.J."/>
            <person name="Parisi M."/>
            <person name="Parts L."/>
            <person name="Pedersen J.S."/>
            <person name="Pesole G."/>
            <person name="Phillippy A.M."/>
            <person name="Ponting C.P."/>
            <person name="Pop M."/>
            <person name="Porcelli D."/>
            <person name="Powell J.R."/>
            <person name="Prohaska S."/>
            <person name="Pruitt K."/>
            <person name="Puig M."/>
            <person name="Quesneville H."/>
            <person name="Ram K.R."/>
            <person name="Rand D."/>
            <person name="Rasmussen M.D."/>
            <person name="Reed L.K."/>
            <person name="Reenan R."/>
            <person name="Reily A."/>
            <person name="Remington K.A."/>
            <person name="Rieger T.T."/>
            <person name="Ritchie M.G."/>
            <person name="Robin C."/>
            <person name="Rogers Y.H."/>
            <person name="Rohde C."/>
            <person name="Rozas J."/>
            <person name="Rubenfield M.J."/>
            <person name="Ruiz A."/>
            <person name="Russo S."/>
            <person name="Salzberg S.L."/>
            <person name="Sanchez-Gracia A."/>
            <person name="Saranga D.J."/>
            <person name="Sato H."/>
            <person name="Schaeffer S.W."/>
            <person name="Schatz M.C."/>
            <person name="Schlenke T."/>
            <person name="Schwartz R."/>
            <person name="Segarra C."/>
            <person name="Singh R.S."/>
            <person name="Sirot L."/>
            <person name="Sirota M."/>
            <person name="Sisneros N.B."/>
            <person name="Smith C.D."/>
            <person name="Smith T.F."/>
            <person name="Spieth J."/>
            <person name="Stage D.E."/>
            <person name="Stark A."/>
            <person name="Stephan W."/>
            <person name="Strausberg R.L."/>
            <person name="Strempel S."/>
            <person name="Sturgill D."/>
            <person name="Sutton G."/>
            <person name="Sutton G.G."/>
            <person name="Tao W."/>
            <person name="Teichmann S."/>
            <person name="Tobari Y.N."/>
            <person name="Tomimura Y."/>
            <person name="Tsolas J.M."/>
            <person name="Valente V.L."/>
            <person name="Venter E."/>
            <person name="Venter J.C."/>
            <person name="Vicario S."/>
            <person name="Vieira F.G."/>
            <person name="Vilella A.J."/>
            <person name="Villasante A."/>
            <person name="Walenz B."/>
            <person name="Wang J."/>
            <person name="Wasserman M."/>
            <person name="Watts T."/>
            <person name="Wilson D."/>
            <person name="Wilson R.K."/>
            <person name="Wing R.A."/>
            <person name="Wolfner M.F."/>
            <person name="Wong A."/>
            <person name="Wong G.K."/>
            <person name="Wu C.I."/>
            <person name="Wu G."/>
            <person name="Yamamoto D."/>
            <person name="Yang H.P."/>
            <person name="Yang S.P."/>
            <person name="Yorke J.A."/>
            <person name="Yoshida K."/>
            <person name="Zdobnov E."/>
            <person name="Zhang P."/>
            <person name="Zhang Y."/>
            <person name="Zimin A.V."/>
            <person name="Baldwin J."/>
            <person name="Abdouelleil A."/>
            <person name="Abdulkadir J."/>
            <person name="Abebe A."/>
            <person name="Abera B."/>
            <person name="Abreu J."/>
            <person name="Acer S.C."/>
            <person name="Aftuck L."/>
            <person name="Alexander A."/>
            <person name="An P."/>
            <person name="Anderson E."/>
            <person name="Anderson S."/>
            <person name="Arachi H."/>
            <person name="Azer M."/>
            <person name="Bachantsang P."/>
            <person name="Barry A."/>
            <person name="Bayul T."/>
            <person name="Berlin A."/>
            <person name="Bessette D."/>
            <person name="Bloom T."/>
            <person name="Blye J."/>
            <person name="Boguslavskiy L."/>
            <person name="Bonnet C."/>
            <person name="Boukhgalter B."/>
            <person name="Bourzgui I."/>
            <person name="Brown A."/>
            <person name="Cahill P."/>
            <person name="Channer S."/>
            <person name="Cheshatsang Y."/>
            <person name="Chuda L."/>
            <person name="Citroen M."/>
            <person name="Collymore A."/>
            <person name="Cooke P."/>
            <person name="Costello M."/>
            <person name="D'Aco K."/>
            <person name="Daza R."/>
            <person name="De Haan G."/>
            <person name="DeGray S."/>
            <person name="DeMaso C."/>
            <person name="Dhargay N."/>
            <person name="Dooley K."/>
            <person name="Dooley E."/>
            <person name="Doricent M."/>
            <person name="Dorje P."/>
            <person name="Dorjee K."/>
            <person name="Dupes A."/>
            <person name="Elong R."/>
            <person name="Falk J."/>
            <person name="Farina A."/>
            <person name="Faro S."/>
            <person name="Ferguson D."/>
            <person name="Fisher S."/>
            <person name="Foley C.D."/>
            <person name="Franke A."/>
            <person name="Friedrich D."/>
            <person name="Gadbois L."/>
            <person name="Gearin G."/>
            <person name="Gearin C.R."/>
            <person name="Giannoukos G."/>
            <person name="Goode T."/>
            <person name="Graham J."/>
            <person name="Grandbois E."/>
            <person name="Grewal S."/>
            <person name="Gyaltsen K."/>
            <person name="Hafez N."/>
            <person name="Hagos B."/>
            <person name="Hall J."/>
            <person name="Henson C."/>
            <person name="Hollinger A."/>
            <person name="Honan T."/>
            <person name="Huard M.D."/>
            <person name="Hughes L."/>
            <person name="Hurhula B."/>
            <person name="Husby M.E."/>
            <person name="Kamat A."/>
            <person name="Kanga B."/>
            <person name="Kashin S."/>
            <person name="Khazanovich D."/>
            <person name="Kisner P."/>
            <person name="Lance K."/>
            <person name="Lara M."/>
            <person name="Lee W."/>
            <person name="Lennon N."/>
            <person name="Letendre F."/>
            <person name="LeVine R."/>
            <person name="Lipovsky A."/>
            <person name="Liu X."/>
            <person name="Liu J."/>
            <person name="Liu S."/>
            <person name="Lokyitsang T."/>
            <person name="Lokyitsang Y."/>
            <person name="Lubonja R."/>
            <person name="Lui A."/>
            <person name="MacDonald P."/>
            <person name="Magnisalis V."/>
            <person name="Maru K."/>
            <person name="Matthews C."/>
            <person name="McCusker W."/>
            <person name="McDonough S."/>
            <person name="Mehta T."/>
            <person name="Meldrim J."/>
            <person name="Meneus L."/>
            <person name="Mihai O."/>
            <person name="Mihalev A."/>
            <person name="Mihova T."/>
            <person name="Mittelman R."/>
            <person name="Mlenga V."/>
            <person name="Montmayeur A."/>
            <person name="Mulrain L."/>
            <person name="Navidi A."/>
            <person name="Naylor J."/>
            <person name="Negash T."/>
            <person name="Nguyen T."/>
            <person name="Nguyen N."/>
            <person name="Nicol R."/>
            <person name="Norbu C."/>
            <person name="Norbu N."/>
            <person name="Novod N."/>
            <person name="O'Neill B."/>
            <person name="Osman S."/>
            <person name="Markiewicz E."/>
            <person name="Oyono O.L."/>
            <person name="Patti C."/>
            <person name="Phunkhang P."/>
            <person name="Pierre F."/>
            <person name="Priest M."/>
            <person name="Raghuraman S."/>
            <person name="Rege F."/>
            <person name="Reyes R."/>
            <person name="Rise C."/>
            <person name="Rogov P."/>
            <person name="Ross K."/>
            <person name="Ryan E."/>
            <person name="Settipalli S."/>
            <person name="Shea T."/>
            <person name="Sherpa N."/>
            <person name="Shi L."/>
            <person name="Shih D."/>
            <person name="Sparrow T."/>
            <person name="Spaulding J."/>
            <person name="Stalker J."/>
            <person name="Stange-Thomann N."/>
            <person name="Stavropoulos S."/>
            <person name="Stone C."/>
            <person name="Strader C."/>
            <person name="Tesfaye S."/>
            <person name="Thomson T."/>
            <person name="Thoulutsang Y."/>
            <person name="Thoulutsang D."/>
            <person name="Topham K."/>
            <person name="Topping I."/>
            <person name="Tsamla T."/>
            <person name="Vassiliev H."/>
            <person name="Vo A."/>
            <person name="Wangchuk T."/>
            <person name="Wangdi T."/>
            <person name="Weiand M."/>
            <person name="Wilkinson J."/>
            <person name="Wilson A."/>
            <person name="Yadav S."/>
            <person name="Young G."/>
            <person name="Yu Q."/>
            <person name="Zembek L."/>
            <person name="Zhong D."/>
            <person name="Zimmer A."/>
            <person name="Zwirko Z."/>
            <person name="Jaffe D.B."/>
            <person name="Alvarez P."/>
            <person name="Brockman W."/>
            <person name="Butler J."/>
            <person name="Chin C."/>
            <person name="Gnerre S."/>
            <person name="Grabherr M."/>
            <person name="Kleber M."/>
            <person name="Mauceli E."/>
            <person name="MacCallum I."/>
        </authorList>
    </citation>
    <scope>NUCLEOTIDE SEQUENCE [LARGE SCALE GENOMIC DNA]</scope>
    <source>
        <strain evidence="3">Tai18E2 / Tucson 14021-0261.01</strain>
    </source>
</reference>
<evidence type="ECO:0000313" key="2">
    <source>
        <dbReference type="EMBL" id="KRK01669.1"/>
    </source>
</evidence>
<dbReference type="EMBL" id="CM000159">
    <property type="protein sequence ID" value="KRK01669.1"/>
    <property type="molecule type" value="Genomic_DNA"/>
</dbReference>
<reference evidence="2 3" key="2">
    <citation type="journal article" date="2007" name="PLoS Biol.">
        <title>Principles of genome evolution in the Drosophila melanogaster species group.</title>
        <authorList>
            <person name="Ranz J.M."/>
            <person name="Maurin D."/>
            <person name="Chan Y.S."/>
            <person name="von Grotthuss M."/>
            <person name="Hillier L.W."/>
            <person name="Roote J."/>
            <person name="Ashburner M."/>
            <person name="Bergman C.M."/>
        </authorList>
    </citation>
    <scope>NUCLEOTIDE SEQUENCE [LARGE SCALE GENOMIC DNA]</scope>
    <source>
        <strain evidence="3">Tai18E2 / Tucson 14021-0261.01</strain>
    </source>
</reference>
<keyword evidence="1" id="KW-0472">Membrane</keyword>
<dbReference type="Proteomes" id="UP000002282">
    <property type="component" value="Chromosome 3L"/>
</dbReference>
<dbReference type="AlphaFoldDB" id="A0A0R1DXF1"/>
<evidence type="ECO:0000313" key="3">
    <source>
        <dbReference type="Proteomes" id="UP000002282"/>
    </source>
</evidence>
<protein>
    <submittedName>
        <fullName evidence="2">Uncharacterized protein</fullName>
    </submittedName>
</protein>
<gene>
    <name evidence="2" type="primary">Dyak\GE29147</name>
    <name evidence="2" type="synonym">GE29147</name>
    <name evidence="2" type="ORF">Dyak_GE29147</name>
</gene>
<sequence>MWRITNFGTFTFVNQYYLVSKLCTSKFFLLLLRLFVHFVESRYRCDPRAIDRQRLRTLSIAAAQIFCKLLLIYRLKFVLLTDVFCLQPWLLTISCVAAETVQMGIYINCYWHRAATLNLSIDQQLTAGHAVPLIYSC</sequence>